<organism evidence="1 2">
    <name type="scientific">Meloidogyne incognita</name>
    <name type="common">Southern root-knot nematode worm</name>
    <name type="synonym">Oxyuris incognita</name>
    <dbReference type="NCBI Taxonomy" id="6306"/>
    <lineage>
        <taxon>Eukaryota</taxon>
        <taxon>Metazoa</taxon>
        <taxon>Ecdysozoa</taxon>
        <taxon>Nematoda</taxon>
        <taxon>Chromadorea</taxon>
        <taxon>Rhabditida</taxon>
        <taxon>Tylenchina</taxon>
        <taxon>Tylenchomorpha</taxon>
        <taxon>Tylenchoidea</taxon>
        <taxon>Meloidogynidae</taxon>
        <taxon>Meloidogyninae</taxon>
        <taxon>Meloidogyne</taxon>
        <taxon>Meloidogyne incognita group</taxon>
    </lineage>
</organism>
<name>A0A914L6L3_MELIC</name>
<dbReference type="AlphaFoldDB" id="A0A914L6L3"/>
<evidence type="ECO:0000313" key="1">
    <source>
        <dbReference type="Proteomes" id="UP000887563"/>
    </source>
</evidence>
<sequence>MIQMPYSFETKEAAASEVHHKFIFMIKPDASEFYIRLMHGEADVNKYLGRTIFGLNVSFTENTMTFYSIDIAGKIE</sequence>
<proteinExistence type="predicted"/>
<reference evidence="2" key="1">
    <citation type="submission" date="2022-11" db="UniProtKB">
        <authorList>
            <consortium name="WormBaseParasite"/>
        </authorList>
    </citation>
    <scope>IDENTIFICATION</scope>
</reference>
<dbReference type="Proteomes" id="UP000887563">
    <property type="component" value="Unplaced"/>
</dbReference>
<evidence type="ECO:0000313" key="2">
    <source>
        <dbReference type="WBParaSite" id="Minc3s00291g09541"/>
    </source>
</evidence>
<protein>
    <submittedName>
        <fullName evidence="2">Uncharacterized protein</fullName>
    </submittedName>
</protein>
<dbReference type="WBParaSite" id="Minc3s00291g09541">
    <property type="protein sequence ID" value="Minc3s00291g09541"/>
    <property type="gene ID" value="Minc3s00291g09541"/>
</dbReference>
<accession>A0A914L6L3</accession>
<keyword evidence="1" id="KW-1185">Reference proteome</keyword>